<dbReference type="InterPro" id="IPR036514">
    <property type="entry name" value="SGNH_hydro_sf"/>
</dbReference>
<reference evidence="4 5" key="1">
    <citation type="journal article" date="2023" name="bioRxiv">
        <title>Genome report: Whole genome sequence and annotation of Penstemon davidsonii.</title>
        <authorList>
            <person name="Ostevik K.L."/>
            <person name="Alabady M."/>
            <person name="Zhang M."/>
            <person name="Rausher M.D."/>
        </authorList>
    </citation>
    <scope>NUCLEOTIDE SEQUENCE [LARGE SCALE GENOMIC DNA]</scope>
    <source>
        <strain evidence="4">DNT005</strain>
        <tissue evidence="4">Whole leaf</tissue>
    </source>
</reference>
<dbReference type="CDD" id="cd01837">
    <property type="entry name" value="SGNH_plant_lipase_like"/>
    <property type="match status" value="1"/>
</dbReference>
<dbReference type="Gene3D" id="3.40.50.1110">
    <property type="entry name" value="SGNH hydrolase"/>
    <property type="match status" value="1"/>
</dbReference>
<protein>
    <submittedName>
        <fullName evidence="4">Uncharacterized protein</fullName>
    </submittedName>
</protein>
<proteinExistence type="inferred from homology"/>
<feature type="signal peptide" evidence="3">
    <location>
        <begin position="1"/>
        <end position="24"/>
    </location>
</feature>
<dbReference type="SUPFAM" id="SSF52266">
    <property type="entry name" value="SGNH hydrolase"/>
    <property type="match status" value="1"/>
</dbReference>
<dbReference type="Proteomes" id="UP001291926">
    <property type="component" value="Unassembled WGS sequence"/>
</dbReference>
<keyword evidence="5" id="KW-1185">Reference proteome</keyword>
<dbReference type="InterPro" id="IPR035669">
    <property type="entry name" value="SGNH_plant_lipase-like"/>
</dbReference>
<organism evidence="4 5">
    <name type="scientific">Penstemon davidsonii</name>
    <dbReference type="NCBI Taxonomy" id="160366"/>
    <lineage>
        <taxon>Eukaryota</taxon>
        <taxon>Viridiplantae</taxon>
        <taxon>Streptophyta</taxon>
        <taxon>Embryophyta</taxon>
        <taxon>Tracheophyta</taxon>
        <taxon>Spermatophyta</taxon>
        <taxon>Magnoliopsida</taxon>
        <taxon>eudicotyledons</taxon>
        <taxon>Gunneridae</taxon>
        <taxon>Pentapetalae</taxon>
        <taxon>asterids</taxon>
        <taxon>lamiids</taxon>
        <taxon>Lamiales</taxon>
        <taxon>Plantaginaceae</taxon>
        <taxon>Cheloneae</taxon>
        <taxon>Penstemon</taxon>
    </lineage>
</organism>
<name>A0ABR0CUF4_9LAMI</name>
<dbReference type="Pfam" id="PF00657">
    <property type="entry name" value="Lipase_GDSL"/>
    <property type="match status" value="1"/>
</dbReference>
<comment type="caution">
    <text evidence="4">The sequence shown here is derived from an EMBL/GenBank/DDBJ whole genome shotgun (WGS) entry which is preliminary data.</text>
</comment>
<gene>
    <name evidence="4" type="ORF">RD792_013772</name>
</gene>
<evidence type="ECO:0000256" key="2">
    <source>
        <dbReference type="ARBA" id="ARBA00022729"/>
    </source>
</evidence>
<evidence type="ECO:0000313" key="5">
    <source>
        <dbReference type="Proteomes" id="UP001291926"/>
    </source>
</evidence>
<evidence type="ECO:0000313" key="4">
    <source>
        <dbReference type="EMBL" id="KAK4480691.1"/>
    </source>
</evidence>
<sequence>MEIKIYFLIFTLTTLFFLPTPTTARGIHTARGAHTNNITAVFAFGDSVLDSGNNNGLLTIFQANHPPYGRDFPGRIPSGRFSNGKLTTDFIVSDLGLKELLPAYLDQTLTDRDLLTGASFASAGTGLDDLTASEAHVLSMGTQLGYFEHALRRMERAVGSEEAGRIVENALFVVGAGTNDMMYNFYGLPIRTSYTLSGYQDLLLRNLETVIRRLHTMGAKRIGVMGLPPIGCLPVQVTIGSLMPSLHMFQRMCINQQNVDSQSYNAKLQALTYRLQMSLPGSRVVYVDIYNPMMNMIRNPAAFGFEKTLDGCCGIGSLEMGPLCNALAPTCPNPSNYLFWDAVHPTQATYSTLANHFQKNVLPSLLA</sequence>
<dbReference type="PANTHER" id="PTHR45642:SF139">
    <property type="entry name" value="SGNH HYDROLASE-TYPE ESTERASE DOMAIN-CONTAINING PROTEIN"/>
    <property type="match status" value="1"/>
</dbReference>
<dbReference type="InterPro" id="IPR050592">
    <property type="entry name" value="GDSL_lipolytic_enzyme"/>
</dbReference>
<dbReference type="PANTHER" id="PTHR45642">
    <property type="entry name" value="GDSL ESTERASE/LIPASE EXL3"/>
    <property type="match status" value="1"/>
</dbReference>
<dbReference type="EMBL" id="JAYDYQ010002686">
    <property type="protein sequence ID" value="KAK4480691.1"/>
    <property type="molecule type" value="Genomic_DNA"/>
</dbReference>
<evidence type="ECO:0000256" key="1">
    <source>
        <dbReference type="ARBA" id="ARBA00008668"/>
    </source>
</evidence>
<dbReference type="InterPro" id="IPR001087">
    <property type="entry name" value="GDSL"/>
</dbReference>
<evidence type="ECO:0000256" key="3">
    <source>
        <dbReference type="SAM" id="SignalP"/>
    </source>
</evidence>
<feature type="chain" id="PRO_5045047418" evidence="3">
    <location>
        <begin position="25"/>
        <end position="367"/>
    </location>
</feature>
<accession>A0ABR0CUF4</accession>
<comment type="similarity">
    <text evidence="1">Belongs to the 'GDSL' lipolytic enzyme family.</text>
</comment>
<keyword evidence="2 3" id="KW-0732">Signal</keyword>